<feature type="active site" evidence="9">
    <location>
        <position position="119"/>
    </location>
</feature>
<dbReference type="AlphaFoldDB" id="A0A0R1RJJ7"/>
<comment type="catalytic activity">
    <reaction evidence="9 10">
        <text>Release of signal peptides from bacterial membrane prolipoproteins. Hydrolyzes -Xaa-Yaa-Zaa-|-(S,diacylglyceryl)Cys-, in which Xaa is hydrophobic (preferably Leu), and Yaa (Ala or Ser) and Zaa (Gly or Ala) have small, neutral side chains.</text>
        <dbReference type="EC" id="3.4.23.36"/>
    </reaction>
</comment>
<feature type="compositionally biased region" description="Basic residues" evidence="12">
    <location>
        <begin position="181"/>
        <end position="190"/>
    </location>
</feature>
<keyword evidence="7 9" id="KW-1133">Transmembrane helix</keyword>
<feature type="transmembrane region" description="Helical" evidence="9">
    <location>
        <begin position="64"/>
        <end position="85"/>
    </location>
</feature>
<dbReference type="UniPathway" id="UPA00665"/>
<evidence type="ECO:0000256" key="12">
    <source>
        <dbReference type="SAM" id="MobiDB-lite"/>
    </source>
</evidence>
<dbReference type="PRINTS" id="PR00781">
    <property type="entry name" value="LIPOSIGPTASE"/>
</dbReference>
<reference evidence="13 14" key="1">
    <citation type="journal article" date="2015" name="Genome Announc.">
        <title>Expanding the biotechnology potential of lactobacilli through comparative genomics of 213 strains and associated genera.</title>
        <authorList>
            <person name="Sun Z."/>
            <person name="Harris H.M."/>
            <person name="McCann A."/>
            <person name="Guo C."/>
            <person name="Argimon S."/>
            <person name="Zhang W."/>
            <person name="Yang X."/>
            <person name="Jeffery I.B."/>
            <person name="Cooney J.C."/>
            <person name="Kagawa T.F."/>
            <person name="Liu W."/>
            <person name="Song Y."/>
            <person name="Salvetti E."/>
            <person name="Wrobel A."/>
            <person name="Rasinkangas P."/>
            <person name="Parkhill J."/>
            <person name="Rea M.C."/>
            <person name="O'Sullivan O."/>
            <person name="Ritari J."/>
            <person name="Douillard F.P."/>
            <person name="Paul Ross R."/>
            <person name="Yang R."/>
            <person name="Briner A.E."/>
            <person name="Felis G.E."/>
            <person name="de Vos W.M."/>
            <person name="Barrangou R."/>
            <person name="Klaenhammer T.R."/>
            <person name="Caufield P.W."/>
            <person name="Cui Y."/>
            <person name="Zhang H."/>
            <person name="O'Toole P.W."/>
        </authorList>
    </citation>
    <scope>NUCLEOTIDE SEQUENCE [LARGE SCALE GENOMIC DNA]</scope>
    <source>
        <strain evidence="13 14">DSM 15814</strain>
    </source>
</reference>
<evidence type="ECO:0000256" key="1">
    <source>
        <dbReference type="ARBA" id="ARBA00006139"/>
    </source>
</evidence>
<dbReference type="GO" id="GO:0006508">
    <property type="term" value="P:proteolysis"/>
    <property type="evidence" value="ECO:0007669"/>
    <property type="project" value="UniProtKB-KW"/>
</dbReference>
<proteinExistence type="inferred from homology"/>
<feature type="transmembrane region" description="Helical" evidence="9">
    <location>
        <begin position="129"/>
        <end position="152"/>
    </location>
</feature>
<feature type="active site" evidence="9">
    <location>
        <position position="136"/>
    </location>
</feature>
<evidence type="ECO:0000256" key="11">
    <source>
        <dbReference type="RuleBase" id="RU004181"/>
    </source>
</evidence>
<dbReference type="EC" id="3.4.23.36" evidence="9"/>
<dbReference type="NCBIfam" id="TIGR00077">
    <property type="entry name" value="lspA"/>
    <property type="match status" value="1"/>
</dbReference>
<dbReference type="GO" id="GO:0005886">
    <property type="term" value="C:plasma membrane"/>
    <property type="evidence" value="ECO:0007669"/>
    <property type="project" value="UniProtKB-SubCell"/>
</dbReference>
<dbReference type="Pfam" id="PF01252">
    <property type="entry name" value="Peptidase_A8"/>
    <property type="match status" value="1"/>
</dbReference>
<keyword evidence="8 9" id="KW-0472">Membrane</keyword>
<feature type="transmembrane region" description="Helical" evidence="9">
    <location>
        <begin position="6"/>
        <end position="22"/>
    </location>
</feature>
<evidence type="ECO:0000256" key="10">
    <source>
        <dbReference type="RuleBase" id="RU000594"/>
    </source>
</evidence>
<dbReference type="PANTHER" id="PTHR33695">
    <property type="entry name" value="LIPOPROTEIN SIGNAL PEPTIDASE"/>
    <property type="match status" value="1"/>
</dbReference>
<keyword evidence="14" id="KW-1185">Reference proteome</keyword>
<evidence type="ECO:0000256" key="9">
    <source>
        <dbReference type="HAMAP-Rule" id="MF_00161"/>
    </source>
</evidence>
<feature type="region of interest" description="Disordered" evidence="12">
    <location>
        <begin position="157"/>
        <end position="190"/>
    </location>
</feature>
<comment type="caution">
    <text evidence="13">The sequence shown here is derived from an EMBL/GenBank/DDBJ whole genome shotgun (WGS) entry which is preliminary data.</text>
</comment>
<evidence type="ECO:0000256" key="3">
    <source>
        <dbReference type="ARBA" id="ARBA00022670"/>
    </source>
</evidence>
<dbReference type="PATRIC" id="fig|1114972.6.peg.273"/>
<gene>
    <name evidence="9" type="primary">lspA</name>
    <name evidence="13" type="ORF">FD35_GL000274</name>
</gene>
<accession>A0A0R1RJJ7</accession>
<evidence type="ECO:0000313" key="14">
    <source>
        <dbReference type="Proteomes" id="UP000051999"/>
    </source>
</evidence>
<dbReference type="InterPro" id="IPR001872">
    <property type="entry name" value="Peptidase_A8"/>
</dbReference>
<evidence type="ECO:0000256" key="8">
    <source>
        <dbReference type="ARBA" id="ARBA00023136"/>
    </source>
</evidence>
<dbReference type="GO" id="GO:0004190">
    <property type="term" value="F:aspartic-type endopeptidase activity"/>
    <property type="evidence" value="ECO:0007669"/>
    <property type="project" value="UniProtKB-UniRule"/>
</dbReference>
<organism evidence="13 14">
    <name type="scientific">Furfurilactobacillus rossiae DSM 15814</name>
    <dbReference type="NCBI Taxonomy" id="1114972"/>
    <lineage>
        <taxon>Bacteria</taxon>
        <taxon>Bacillati</taxon>
        <taxon>Bacillota</taxon>
        <taxon>Bacilli</taxon>
        <taxon>Lactobacillales</taxon>
        <taxon>Lactobacillaceae</taxon>
        <taxon>Furfurilactobacillus</taxon>
    </lineage>
</organism>
<feature type="transmembrane region" description="Helical" evidence="9">
    <location>
        <begin position="34"/>
        <end position="52"/>
    </location>
</feature>
<comment type="pathway">
    <text evidence="9">Protein modification; lipoprotein biosynthesis (signal peptide cleavage).</text>
</comment>
<evidence type="ECO:0000256" key="2">
    <source>
        <dbReference type="ARBA" id="ARBA00022475"/>
    </source>
</evidence>
<evidence type="ECO:0000256" key="7">
    <source>
        <dbReference type="ARBA" id="ARBA00022989"/>
    </source>
</evidence>
<dbReference type="STRING" id="1114972.FD35_GL000274"/>
<dbReference type="EMBL" id="AZFF01000001">
    <property type="protein sequence ID" value="KRL57264.1"/>
    <property type="molecule type" value="Genomic_DNA"/>
</dbReference>
<keyword evidence="4 9" id="KW-0812">Transmembrane</keyword>
<dbReference type="HAMAP" id="MF_00161">
    <property type="entry name" value="LspA"/>
    <property type="match status" value="1"/>
</dbReference>
<keyword evidence="13" id="KW-0449">Lipoprotein</keyword>
<keyword evidence="3 9" id="KW-0645">Protease</keyword>
<evidence type="ECO:0000256" key="5">
    <source>
        <dbReference type="ARBA" id="ARBA00022750"/>
    </source>
</evidence>
<keyword evidence="2 9" id="KW-1003">Cell membrane</keyword>
<dbReference type="eggNOG" id="COG0597">
    <property type="taxonomic scope" value="Bacteria"/>
</dbReference>
<protein>
    <recommendedName>
        <fullName evidence="9">Lipoprotein signal peptidase</fullName>
        <ecNumber evidence="9">3.4.23.36</ecNumber>
    </recommendedName>
    <alternativeName>
        <fullName evidence="9">Prolipoprotein signal peptidase</fullName>
    </alternativeName>
    <alternativeName>
        <fullName evidence="9">Signal peptidase II</fullName>
        <shortName evidence="9">SPase II</shortName>
    </alternativeName>
</protein>
<evidence type="ECO:0000256" key="4">
    <source>
        <dbReference type="ARBA" id="ARBA00022692"/>
    </source>
</evidence>
<comment type="similarity">
    <text evidence="1 9 11">Belongs to the peptidase A8 family.</text>
</comment>
<feature type="transmembrane region" description="Helical" evidence="9">
    <location>
        <begin position="92"/>
        <end position="109"/>
    </location>
</feature>
<dbReference type="PANTHER" id="PTHR33695:SF1">
    <property type="entry name" value="LIPOPROTEIN SIGNAL PEPTIDASE"/>
    <property type="match status" value="1"/>
</dbReference>
<dbReference type="Proteomes" id="UP000051999">
    <property type="component" value="Unassembled WGS sequence"/>
</dbReference>
<name>A0A0R1RJJ7_9LACO</name>
<dbReference type="PROSITE" id="PS00855">
    <property type="entry name" value="SPASE_II"/>
    <property type="match status" value="1"/>
</dbReference>
<keyword evidence="5 9" id="KW-0064">Aspartyl protease</keyword>
<comment type="function">
    <text evidence="9 10">This protein specifically catalyzes the removal of signal peptides from prolipoproteins.</text>
</comment>
<sequence>MAESHITPMIYYWIFIAVLVGADQGIKYYIANNLALGSTHTFIPGLLSLTSLRNNGAAWSILTGRIDIFIVITIVAVIVLAYAMWRLRAQRLYMWGISFMMAGTLGNFIDRIRLGYVVDMFQLDFLKSFPISNFADWCLTAGVILLIVAVIFDRDDNTTGHSQASSKKKAKTPKKDDRPIKHSGPRHAAK</sequence>
<keyword evidence="6 9" id="KW-0378">Hydrolase</keyword>
<evidence type="ECO:0000313" key="13">
    <source>
        <dbReference type="EMBL" id="KRL57264.1"/>
    </source>
</evidence>
<evidence type="ECO:0000256" key="6">
    <source>
        <dbReference type="ARBA" id="ARBA00022801"/>
    </source>
</evidence>
<comment type="subcellular location">
    <subcellularLocation>
        <location evidence="9">Cell membrane</location>
        <topology evidence="9">Multi-pass membrane protein</topology>
    </subcellularLocation>
</comment>